<comment type="caution">
    <text evidence="1">The sequence shown here is derived from an EMBL/GenBank/DDBJ whole genome shotgun (WGS) entry which is preliminary data.</text>
</comment>
<proteinExistence type="predicted"/>
<evidence type="ECO:0000313" key="1">
    <source>
        <dbReference type="EMBL" id="KAF2560717.1"/>
    </source>
</evidence>
<protein>
    <submittedName>
        <fullName evidence="1">Uncharacterized protein</fullName>
    </submittedName>
</protein>
<dbReference type="Proteomes" id="UP000712281">
    <property type="component" value="Unassembled WGS sequence"/>
</dbReference>
<sequence>MNASYPRARHELIGYALIVGNANGMLARQSLSACRRLIGNASCPGCGLRLRSD</sequence>
<dbReference type="AlphaFoldDB" id="A0A8S9HUN5"/>
<gene>
    <name evidence="2" type="ORF">F2Q68_00011480</name>
    <name evidence="1" type="ORF">F2Q70_00018269</name>
</gene>
<organism evidence="1">
    <name type="scientific">Brassica cretica</name>
    <name type="common">Mustard</name>
    <dbReference type="NCBI Taxonomy" id="69181"/>
    <lineage>
        <taxon>Eukaryota</taxon>
        <taxon>Viridiplantae</taxon>
        <taxon>Streptophyta</taxon>
        <taxon>Embryophyta</taxon>
        <taxon>Tracheophyta</taxon>
        <taxon>Spermatophyta</taxon>
        <taxon>Magnoliopsida</taxon>
        <taxon>eudicotyledons</taxon>
        <taxon>Gunneridae</taxon>
        <taxon>Pentapetalae</taxon>
        <taxon>rosids</taxon>
        <taxon>malvids</taxon>
        <taxon>Brassicales</taxon>
        <taxon>Brassicaceae</taxon>
        <taxon>Brassiceae</taxon>
        <taxon>Brassica</taxon>
    </lineage>
</organism>
<dbReference type="EMBL" id="QGKY02001250">
    <property type="protein sequence ID" value="KAF2560717.1"/>
    <property type="molecule type" value="Genomic_DNA"/>
</dbReference>
<dbReference type="EMBL" id="QGKW02000717">
    <property type="protein sequence ID" value="KAF2598462.1"/>
    <property type="molecule type" value="Genomic_DNA"/>
</dbReference>
<name>A0A8S9HUN5_BRACR</name>
<evidence type="ECO:0000313" key="2">
    <source>
        <dbReference type="EMBL" id="KAF2598462.1"/>
    </source>
</evidence>
<reference evidence="1" key="1">
    <citation type="submission" date="2019-12" db="EMBL/GenBank/DDBJ databases">
        <title>Genome sequencing and annotation of Brassica cretica.</title>
        <authorList>
            <person name="Studholme D.J."/>
            <person name="Sarris P.F."/>
        </authorList>
    </citation>
    <scope>NUCLEOTIDE SEQUENCE</scope>
    <source>
        <strain evidence="2">PFS-001/15</strain>
        <strain evidence="1">PFS-102/07</strain>
        <tissue evidence="1">Leaf</tissue>
    </source>
</reference>
<accession>A0A8S9HUN5</accession>